<name>A0A158AMH4_9BURK</name>
<sequence>MDFPWLPLAFILTLLGVMLFVCHALNARDGSLKWNGALIFLALCLSAMLLDFTLTMIFASAGFDTRSPYDNFGSRTAWSERIFAYLIPCAISLLLAFRFRRRQRFARALDSDRTSTERGDAVKIQTSPYTQSELTL</sequence>
<proteinExistence type="predicted"/>
<feature type="transmembrane region" description="Helical" evidence="1">
    <location>
        <begin position="82"/>
        <end position="99"/>
    </location>
</feature>
<protein>
    <submittedName>
        <fullName evidence="2">Uncharacterized protein</fullName>
    </submittedName>
</protein>
<dbReference type="RefSeq" id="WP_061160658.1">
    <property type="nucleotide sequence ID" value="NZ_FCOI02000007.1"/>
</dbReference>
<accession>A0A158AMH4</accession>
<keyword evidence="1" id="KW-0472">Membrane</keyword>
<evidence type="ECO:0000313" key="3">
    <source>
        <dbReference type="Proteomes" id="UP000054624"/>
    </source>
</evidence>
<feature type="transmembrane region" description="Helical" evidence="1">
    <location>
        <begin position="37"/>
        <end position="62"/>
    </location>
</feature>
<dbReference type="AlphaFoldDB" id="A0A158AMH4"/>
<evidence type="ECO:0000256" key="1">
    <source>
        <dbReference type="SAM" id="Phobius"/>
    </source>
</evidence>
<evidence type="ECO:0000313" key="2">
    <source>
        <dbReference type="EMBL" id="SAK59161.1"/>
    </source>
</evidence>
<organism evidence="2 3">
    <name type="scientific">Caballeronia temeraria</name>
    <dbReference type="NCBI Taxonomy" id="1777137"/>
    <lineage>
        <taxon>Bacteria</taxon>
        <taxon>Pseudomonadati</taxon>
        <taxon>Pseudomonadota</taxon>
        <taxon>Betaproteobacteria</taxon>
        <taxon>Burkholderiales</taxon>
        <taxon>Burkholderiaceae</taxon>
        <taxon>Caballeronia</taxon>
    </lineage>
</organism>
<dbReference type="Proteomes" id="UP000054624">
    <property type="component" value="Unassembled WGS sequence"/>
</dbReference>
<keyword evidence="3" id="KW-1185">Reference proteome</keyword>
<dbReference type="EMBL" id="FCOI02000007">
    <property type="protein sequence ID" value="SAK59161.1"/>
    <property type="molecule type" value="Genomic_DNA"/>
</dbReference>
<gene>
    <name evidence="2" type="ORF">AWB76_02695</name>
</gene>
<dbReference type="OrthoDB" id="9132122at2"/>
<reference evidence="3" key="1">
    <citation type="submission" date="2016-01" db="EMBL/GenBank/DDBJ databases">
        <authorList>
            <person name="Peeters Charlotte."/>
        </authorList>
    </citation>
    <scope>NUCLEOTIDE SEQUENCE [LARGE SCALE GENOMIC DNA]</scope>
</reference>
<keyword evidence="1" id="KW-0812">Transmembrane</keyword>
<keyword evidence="1" id="KW-1133">Transmembrane helix</keyword>
<dbReference type="STRING" id="1777137.AWB76_02695"/>
<feature type="transmembrane region" description="Helical" evidence="1">
    <location>
        <begin position="6"/>
        <end position="25"/>
    </location>
</feature>